<evidence type="ECO:0000313" key="3">
    <source>
        <dbReference type="Proteomes" id="UP000752171"/>
    </source>
</evidence>
<reference evidence="2 3" key="1">
    <citation type="submission" date="2021-07" db="EMBL/GenBank/DDBJ databases">
        <authorList>
            <person name="Imarazene B."/>
            <person name="Zahm M."/>
            <person name="Klopp C."/>
            <person name="Cabau C."/>
            <person name="Beille S."/>
            <person name="Jouanno E."/>
            <person name="Castinel A."/>
            <person name="Lluch J."/>
            <person name="Gil L."/>
            <person name="Kuchtly C."/>
            <person name="Lopez Roques C."/>
            <person name="Donnadieu C."/>
            <person name="Parrinello H."/>
            <person name="Journot L."/>
            <person name="Du K."/>
            <person name="Schartl M."/>
            <person name="Retaux S."/>
            <person name="Guiguen Y."/>
        </authorList>
    </citation>
    <scope>NUCLEOTIDE SEQUENCE [LARGE SCALE GENOMIC DNA]</scope>
    <source>
        <strain evidence="2">Pach_M1</strain>
        <tissue evidence="2">Testis</tissue>
    </source>
</reference>
<dbReference type="EMBL" id="JAICCE010000023">
    <property type="protein sequence ID" value="KAG9261226.1"/>
    <property type="molecule type" value="Genomic_DNA"/>
</dbReference>
<feature type="non-terminal residue" evidence="2">
    <location>
        <position position="217"/>
    </location>
</feature>
<dbReference type="PANTHER" id="PTHR34488:SF1">
    <property type="entry name" value="SI:CH211-245H14.1-RELATED"/>
    <property type="match status" value="1"/>
</dbReference>
<proteinExistence type="predicted"/>
<protein>
    <submittedName>
        <fullName evidence="2">Uncharacterized protein</fullName>
    </submittedName>
</protein>
<comment type="caution">
    <text evidence="2">The sequence shown here is derived from an EMBL/GenBank/DDBJ whole genome shotgun (WGS) entry which is preliminary data.</text>
</comment>
<keyword evidence="1" id="KW-1133">Transmembrane helix</keyword>
<accession>A0A8T2KW35</accession>
<keyword evidence="1" id="KW-0812">Transmembrane</keyword>
<gene>
    <name evidence="2" type="ORF">AMEX_G26217</name>
</gene>
<dbReference type="PANTHER" id="PTHR34488">
    <property type="entry name" value="SI:CH211-245H14.1-RELATED"/>
    <property type="match status" value="1"/>
</dbReference>
<dbReference type="Proteomes" id="UP000752171">
    <property type="component" value="Unassembled WGS sequence"/>
</dbReference>
<evidence type="ECO:0000256" key="1">
    <source>
        <dbReference type="SAM" id="Phobius"/>
    </source>
</evidence>
<sequence>KKTIRLFSMVCGKTMDSEKAFLKDLRRSSKLCEVKTLEESHFIIAFVPVVSRAGTDIEAALDQIPESRPVVLVALHHTDDPGFVAPDSRLCVNRSTVFTVDCLFHEDRGLLRCHRNDEAVKAVKKHLGVEEAYFEDHVIPWMFALACFSLVYTLTPSEYIHSVWHVVWMLVFMVFLLKWCGYEEWIPRYLDWIPDLVFSGSVTLTAMRTRKLPMMFK</sequence>
<name>A0A8T2KW35_ASTMX</name>
<dbReference type="AlphaFoldDB" id="A0A8T2KW35"/>
<organism evidence="2 3">
    <name type="scientific">Astyanax mexicanus</name>
    <name type="common">Blind cave fish</name>
    <name type="synonym">Astyanax fasciatus mexicanus</name>
    <dbReference type="NCBI Taxonomy" id="7994"/>
    <lineage>
        <taxon>Eukaryota</taxon>
        <taxon>Metazoa</taxon>
        <taxon>Chordata</taxon>
        <taxon>Craniata</taxon>
        <taxon>Vertebrata</taxon>
        <taxon>Euteleostomi</taxon>
        <taxon>Actinopterygii</taxon>
        <taxon>Neopterygii</taxon>
        <taxon>Teleostei</taxon>
        <taxon>Ostariophysi</taxon>
        <taxon>Characiformes</taxon>
        <taxon>Characoidei</taxon>
        <taxon>Acestrorhamphidae</taxon>
        <taxon>Acestrorhamphinae</taxon>
        <taxon>Astyanax</taxon>
    </lineage>
</organism>
<keyword evidence="1" id="KW-0472">Membrane</keyword>
<feature type="transmembrane region" description="Helical" evidence="1">
    <location>
        <begin position="159"/>
        <end position="177"/>
    </location>
</feature>
<feature type="transmembrane region" description="Helical" evidence="1">
    <location>
        <begin position="133"/>
        <end position="153"/>
    </location>
</feature>
<evidence type="ECO:0000313" key="2">
    <source>
        <dbReference type="EMBL" id="KAG9261226.1"/>
    </source>
</evidence>